<name>A0A0A9BTS6_ARUDO</name>
<protein>
    <submittedName>
        <fullName evidence="1">Uncharacterized protein</fullName>
    </submittedName>
</protein>
<organism evidence="1">
    <name type="scientific">Arundo donax</name>
    <name type="common">Giant reed</name>
    <name type="synonym">Donax arundinaceus</name>
    <dbReference type="NCBI Taxonomy" id="35708"/>
    <lineage>
        <taxon>Eukaryota</taxon>
        <taxon>Viridiplantae</taxon>
        <taxon>Streptophyta</taxon>
        <taxon>Embryophyta</taxon>
        <taxon>Tracheophyta</taxon>
        <taxon>Spermatophyta</taxon>
        <taxon>Magnoliopsida</taxon>
        <taxon>Liliopsida</taxon>
        <taxon>Poales</taxon>
        <taxon>Poaceae</taxon>
        <taxon>PACMAD clade</taxon>
        <taxon>Arundinoideae</taxon>
        <taxon>Arundineae</taxon>
        <taxon>Arundo</taxon>
    </lineage>
</organism>
<sequence>MLGEGLSLQTGLRFISPRIHRQWFTPKAYI</sequence>
<reference evidence="1" key="1">
    <citation type="submission" date="2014-09" db="EMBL/GenBank/DDBJ databases">
        <authorList>
            <person name="Magalhaes I.L.F."/>
            <person name="Oliveira U."/>
            <person name="Santos F.R."/>
            <person name="Vidigal T.H.D.A."/>
            <person name="Brescovit A.D."/>
            <person name="Santos A.J."/>
        </authorList>
    </citation>
    <scope>NUCLEOTIDE SEQUENCE</scope>
    <source>
        <tissue evidence="1">Shoot tissue taken approximately 20 cm above the soil surface</tissue>
    </source>
</reference>
<accession>A0A0A9BTS6</accession>
<dbReference type="EMBL" id="GBRH01235243">
    <property type="protein sequence ID" value="JAD62652.1"/>
    <property type="molecule type" value="Transcribed_RNA"/>
</dbReference>
<reference evidence="1" key="2">
    <citation type="journal article" date="2015" name="Data Brief">
        <title>Shoot transcriptome of the giant reed, Arundo donax.</title>
        <authorList>
            <person name="Barrero R.A."/>
            <person name="Guerrero F.D."/>
            <person name="Moolhuijzen P."/>
            <person name="Goolsby J.A."/>
            <person name="Tidwell J."/>
            <person name="Bellgard S.E."/>
            <person name="Bellgard M.I."/>
        </authorList>
    </citation>
    <scope>NUCLEOTIDE SEQUENCE</scope>
    <source>
        <tissue evidence="1">Shoot tissue taken approximately 20 cm above the soil surface</tissue>
    </source>
</reference>
<dbReference type="AlphaFoldDB" id="A0A0A9BTS6"/>
<proteinExistence type="predicted"/>
<evidence type="ECO:0000313" key="1">
    <source>
        <dbReference type="EMBL" id="JAD62652.1"/>
    </source>
</evidence>